<dbReference type="EMBL" id="JAINUF010000021">
    <property type="protein sequence ID" value="KAJ8334284.1"/>
    <property type="molecule type" value="Genomic_DNA"/>
</dbReference>
<comment type="caution">
    <text evidence="1">The sequence shown here is derived from an EMBL/GenBank/DDBJ whole genome shotgun (WGS) entry which is preliminary data.</text>
</comment>
<gene>
    <name evidence="1" type="ORF">SKAU_G00399230</name>
</gene>
<protein>
    <submittedName>
        <fullName evidence="1">Uncharacterized protein</fullName>
    </submittedName>
</protein>
<name>A0A9Q1E8Q1_SYNKA</name>
<organism evidence="1 2">
    <name type="scientific">Synaphobranchus kaupii</name>
    <name type="common">Kaup's arrowtooth eel</name>
    <dbReference type="NCBI Taxonomy" id="118154"/>
    <lineage>
        <taxon>Eukaryota</taxon>
        <taxon>Metazoa</taxon>
        <taxon>Chordata</taxon>
        <taxon>Craniata</taxon>
        <taxon>Vertebrata</taxon>
        <taxon>Euteleostomi</taxon>
        <taxon>Actinopterygii</taxon>
        <taxon>Neopterygii</taxon>
        <taxon>Teleostei</taxon>
        <taxon>Anguilliformes</taxon>
        <taxon>Synaphobranchidae</taxon>
        <taxon>Synaphobranchus</taxon>
    </lineage>
</organism>
<evidence type="ECO:0000313" key="1">
    <source>
        <dbReference type="EMBL" id="KAJ8334284.1"/>
    </source>
</evidence>
<sequence length="73" mass="8158">MAEITEADLDAVMHEENDFFLEAQLFRTMTAVNYKSPKPPSLSERAVGVAGMGEFWGAWRYMPQLTQSCGELG</sequence>
<accession>A0A9Q1E8Q1</accession>
<keyword evidence="2" id="KW-1185">Reference proteome</keyword>
<dbReference type="AlphaFoldDB" id="A0A9Q1E8Q1"/>
<proteinExistence type="predicted"/>
<reference evidence="1" key="1">
    <citation type="journal article" date="2023" name="Science">
        <title>Genome structures resolve the early diversification of teleost fishes.</title>
        <authorList>
            <person name="Parey E."/>
            <person name="Louis A."/>
            <person name="Montfort J."/>
            <person name="Bouchez O."/>
            <person name="Roques C."/>
            <person name="Iampietro C."/>
            <person name="Lluch J."/>
            <person name="Castinel A."/>
            <person name="Donnadieu C."/>
            <person name="Desvignes T."/>
            <person name="Floi Bucao C."/>
            <person name="Jouanno E."/>
            <person name="Wen M."/>
            <person name="Mejri S."/>
            <person name="Dirks R."/>
            <person name="Jansen H."/>
            <person name="Henkel C."/>
            <person name="Chen W.J."/>
            <person name="Zahm M."/>
            <person name="Cabau C."/>
            <person name="Klopp C."/>
            <person name="Thompson A.W."/>
            <person name="Robinson-Rechavi M."/>
            <person name="Braasch I."/>
            <person name="Lecointre G."/>
            <person name="Bobe J."/>
            <person name="Postlethwait J.H."/>
            <person name="Berthelot C."/>
            <person name="Roest Crollius H."/>
            <person name="Guiguen Y."/>
        </authorList>
    </citation>
    <scope>NUCLEOTIDE SEQUENCE</scope>
    <source>
        <strain evidence="1">WJC10195</strain>
    </source>
</reference>
<dbReference type="Proteomes" id="UP001152622">
    <property type="component" value="Chromosome 21"/>
</dbReference>
<evidence type="ECO:0000313" key="2">
    <source>
        <dbReference type="Proteomes" id="UP001152622"/>
    </source>
</evidence>